<dbReference type="EMBL" id="ML769549">
    <property type="protein sequence ID" value="KAE9394498.1"/>
    <property type="molecule type" value="Genomic_DNA"/>
</dbReference>
<proteinExistence type="predicted"/>
<gene>
    <name evidence="1" type="ORF">BT96DRAFT_923522</name>
</gene>
<protein>
    <submittedName>
        <fullName evidence="1">Uncharacterized protein</fullName>
    </submittedName>
</protein>
<accession>A0A6A4HA46</accession>
<dbReference type="AlphaFoldDB" id="A0A6A4HA46"/>
<dbReference type="Proteomes" id="UP000799118">
    <property type="component" value="Unassembled WGS sequence"/>
</dbReference>
<organism evidence="1 2">
    <name type="scientific">Gymnopus androsaceus JB14</name>
    <dbReference type="NCBI Taxonomy" id="1447944"/>
    <lineage>
        <taxon>Eukaryota</taxon>
        <taxon>Fungi</taxon>
        <taxon>Dikarya</taxon>
        <taxon>Basidiomycota</taxon>
        <taxon>Agaricomycotina</taxon>
        <taxon>Agaricomycetes</taxon>
        <taxon>Agaricomycetidae</taxon>
        <taxon>Agaricales</taxon>
        <taxon>Marasmiineae</taxon>
        <taxon>Omphalotaceae</taxon>
        <taxon>Gymnopus</taxon>
    </lineage>
</organism>
<keyword evidence="2" id="KW-1185">Reference proteome</keyword>
<evidence type="ECO:0000313" key="2">
    <source>
        <dbReference type="Proteomes" id="UP000799118"/>
    </source>
</evidence>
<name>A0A6A4HA46_9AGAR</name>
<reference evidence="1" key="1">
    <citation type="journal article" date="2019" name="Environ. Microbiol.">
        <title>Fungal ecological strategies reflected in gene transcription - a case study of two litter decomposers.</title>
        <authorList>
            <person name="Barbi F."/>
            <person name="Kohler A."/>
            <person name="Barry K."/>
            <person name="Baskaran P."/>
            <person name="Daum C."/>
            <person name="Fauchery L."/>
            <person name="Ihrmark K."/>
            <person name="Kuo A."/>
            <person name="LaButti K."/>
            <person name="Lipzen A."/>
            <person name="Morin E."/>
            <person name="Grigoriev I.V."/>
            <person name="Henrissat B."/>
            <person name="Lindahl B."/>
            <person name="Martin F."/>
        </authorList>
    </citation>
    <scope>NUCLEOTIDE SEQUENCE</scope>
    <source>
        <strain evidence="1">JB14</strain>
    </source>
</reference>
<sequence length="95" mass="10551">MAVVETTTLAAPQTIVAWASGWIESFGPDDINDCFFTASREGVSRRTWIPPLLPLALLLLSHQPLKPKILVRVLVKQNRQRKSQILSVKLGLVCT</sequence>
<evidence type="ECO:0000313" key="1">
    <source>
        <dbReference type="EMBL" id="KAE9394498.1"/>
    </source>
</evidence>